<reference evidence="2 4" key="1">
    <citation type="journal article" date="2015" name="Nat. Commun.">
        <title>Production of butyrate from lysine and the Amadori product fructoselysine by a human gut commensal.</title>
        <authorList>
            <person name="Bui T.P."/>
            <person name="Ritari J."/>
            <person name="Boeren S."/>
            <person name="de Waard P."/>
            <person name="Plugge C.M."/>
            <person name="de Vos W.M."/>
        </authorList>
    </citation>
    <scope>NUCLEOTIDE SEQUENCE [LARGE SCALE GENOMIC DNA]</scope>
    <source>
        <strain evidence="2 4">AF211</strain>
    </source>
</reference>
<dbReference type="AlphaFoldDB" id="A0A0S2W5T6"/>
<keyword evidence="1" id="KW-1133">Transmembrane helix</keyword>
<dbReference type="RefSeq" id="WP_156113780.1">
    <property type="nucleotide sequence ID" value="NZ_CALICV010000092.1"/>
</dbReference>
<reference evidence="3 5" key="3">
    <citation type="submission" date="2018-04" db="EMBL/GenBank/DDBJ databases">
        <title>Genomic Encyclopedia of Type Strains, Phase IV (KMG-IV): sequencing the most valuable type-strain genomes for metagenomic binning, comparative biology and taxonomic classification.</title>
        <authorList>
            <person name="Goeker M."/>
        </authorList>
    </citation>
    <scope>NUCLEOTIDE SEQUENCE [LARGE SCALE GENOMIC DNA]</scope>
    <source>
        <strain evidence="3 5">DSM 26588</strain>
    </source>
</reference>
<dbReference type="Proteomes" id="UP000064844">
    <property type="component" value="Chromosome"/>
</dbReference>
<dbReference type="EMBL" id="QEKK01000012">
    <property type="protein sequence ID" value="PVY46986.1"/>
    <property type="molecule type" value="Genomic_DNA"/>
</dbReference>
<keyword evidence="4" id="KW-1185">Reference proteome</keyword>
<dbReference type="GeneID" id="93230762"/>
<protein>
    <submittedName>
        <fullName evidence="2">Uncharacterized protein</fullName>
    </submittedName>
</protein>
<evidence type="ECO:0000313" key="3">
    <source>
        <dbReference type="EMBL" id="PVY46986.1"/>
    </source>
</evidence>
<feature type="transmembrane region" description="Helical" evidence="1">
    <location>
        <begin position="6"/>
        <end position="26"/>
    </location>
</feature>
<accession>A0A0S2W5T6</accession>
<dbReference type="STRING" id="1297617.IB211_02317"/>
<dbReference type="Proteomes" id="UP000245778">
    <property type="component" value="Unassembled WGS sequence"/>
</dbReference>
<evidence type="ECO:0000313" key="4">
    <source>
        <dbReference type="Proteomes" id="UP000064844"/>
    </source>
</evidence>
<dbReference type="EMBL" id="CP011307">
    <property type="protein sequence ID" value="ALP94708.1"/>
    <property type="molecule type" value="Genomic_DNA"/>
</dbReference>
<evidence type="ECO:0000313" key="5">
    <source>
        <dbReference type="Proteomes" id="UP000245778"/>
    </source>
</evidence>
<organism evidence="2 4">
    <name type="scientific">Intestinimonas butyriciproducens</name>
    <dbReference type="NCBI Taxonomy" id="1297617"/>
    <lineage>
        <taxon>Bacteria</taxon>
        <taxon>Bacillati</taxon>
        <taxon>Bacillota</taxon>
        <taxon>Clostridia</taxon>
        <taxon>Eubacteriales</taxon>
        <taxon>Intestinimonas</taxon>
    </lineage>
</organism>
<keyword evidence="1" id="KW-0472">Membrane</keyword>
<gene>
    <name evidence="3" type="ORF">C7373_11241</name>
    <name evidence="2" type="ORF">IB211_02317</name>
</gene>
<reference evidence="4" key="2">
    <citation type="submission" date="2015-04" db="EMBL/GenBank/DDBJ databases">
        <title>A butyrogenic pathway from the amino acid lysine in a human gut commensal.</title>
        <authorList>
            <person name="de Vos W.M."/>
            <person name="Bui N.T.P."/>
            <person name="Plugge C.M."/>
            <person name="Ritari J."/>
        </authorList>
    </citation>
    <scope>NUCLEOTIDE SEQUENCE [LARGE SCALE GENOMIC DNA]</scope>
    <source>
        <strain evidence="4">AF211</strain>
    </source>
</reference>
<dbReference type="KEGG" id="ibu:IB211_02317"/>
<evidence type="ECO:0000256" key="1">
    <source>
        <dbReference type="SAM" id="Phobius"/>
    </source>
</evidence>
<keyword evidence="1" id="KW-0812">Transmembrane</keyword>
<proteinExistence type="predicted"/>
<evidence type="ECO:0000313" key="2">
    <source>
        <dbReference type="EMBL" id="ALP94708.1"/>
    </source>
</evidence>
<sequence>MEHHHTLRNIGIGMAAGAALGMAVLAPRQKTLKATAKKAVRAMEDVAENVTQTLGM</sequence>
<name>A0A0S2W5T6_9FIRM</name>